<feature type="compositionally biased region" description="Polar residues" evidence="1">
    <location>
        <begin position="489"/>
        <end position="498"/>
    </location>
</feature>
<dbReference type="OrthoDB" id="3555317at2759"/>
<evidence type="ECO:0000256" key="1">
    <source>
        <dbReference type="SAM" id="MobiDB-lite"/>
    </source>
</evidence>
<feature type="compositionally biased region" description="Basic and acidic residues" evidence="1">
    <location>
        <begin position="44"/>
        <end position="58"/>
    </location>
</feature>
<dbReference type="PANTHER" id="PTHR40618">
    <property type="entry name" value="B-ZIP TRANSCRIPTION FACTOR (EUROFUNG)-RELATED"/>
    <property type="match status" value="1"/>
</dbReference>
<feature type="region of interest" description="Disordered" evidence="1">
    <location>
        <begin position="1"/>
        <end position="59"/>
    </location>
</feature>
<dbReference type="SUPFAM" id="SSF57959">
    <property type="entry name" value="Leucine zipper domain"/>
    <property type="match status" value="1"/>
</dbReference>
<organism evidence="2 3">
    <name type="scientific">Patellaria atrata CBS 101060</name>
    <dbReference type="NCBI Taxonomy" id="1346257"/>
    <lineage>
        <taxon>Eukaryota</taxon>
        <taxon>Fungi</taxon>
        <taxon>Dikarya</taxon>
        <taxon>Ascomycota</taxon>
        <taxon>Pezizomycotina</taxon>
        <taxon>Dothideomycetes</taxon>
        <taxon>Dothideomycetes incertae sedis</taxon>
        <taxon>Patellariales</taxon>
        <taxon>Patellariaceae</taxon>
        <taxon>Patellaria</taxon>
    </lineage>
</organism>
<dbReference type="GO" id="GO:0003700">
    <property type="term" value="F:DNA-binding transcription factor activity"/>
    <property type="evidence" value="ECO:0007669"/>
    <property type="project" value="InterPro"/>
</dbReference>
<gene>
    <name evidence="2" type="ORF">M501DRAFT_784732</name>
</gene>
<dbReference type="PANTHER" id="PTHR40618:SF1">
    <property type="entry name" value="B-ZIP TRANSCRIPTION FACTOR (EUROFUNG)"/>
    <property type="match status" value="1"/>
</dbReference>
<dbReference type="InterPro" id="IPR046347">
    <property type="entry name" value="bZIP_sf"/>
</dbReference>
<reference evidence="2" key="1">
    <citation type="journal article" date="2020" name="Stud. Mycol.">
        <title>101 Dothideomycetes genomes: a test case for predicting lifestyles and emergence of pathogens.</title>
        <authorList>
            <person name="Haridas S."/>
            <person name="Albert R."/>
            <person name="Binder M."/>
            <person name="Bloem J."/>
            <person name="Labutti K."/>
            <person name="Salamov A."/>
            <person name="Andreopoulos B."/>
            <person name="Baker S."/>
            <person name="Barry K."/>
            <person name="Bills G."/>
            <person name="Bluhm B."/>
            <person name="Cannon C."/>
            <person name="Castanera R."/>
            <person name="Culley D."/>
            <person name="Daum C."/>
            <person name="Ezra D."/>
            <person name="Gonzalez J."/>
            <person name="Henrissat B."/>
            <person name="Kuo A."/>
            <person name="Liang C."/>
            <person name="Lipzen A."/>
            <person name="Lutzoni F."/>
            <person name="Magnuson J."/>
            <person name="Mondo S."/>
            <person name="Nolan M."/>
            <person name="Ohm R."/>
            <person name="Pangilinan J."/>
            <person name="Park H.-J."/>
            <person name="Ramirez L."/>
            <person name="Alfaro M."/>
            <person name="Sun H."/>
            <person name="Tritt A."/>
            <person name="Yoshinaga Y."/>
            <person name="Zwiers L.-H."/>
            <person name="Turgeon B."/>
            <person name="Goodwin S."/>
            <person name="Spatafora J."/>
            <person name="Crous P."/>
            <person name="Grigoriev I."/>
        </authorList>
    </citation>
    <scope>NUCLEOTIDE SEQUENCE</scope>
    <source>
        <strain evidence="2">CBS 101060</strain>
    </source>
</reference>
<evidence type="ECO:0008006" key="4">
    <source>
        <dbReference type="Google" id="ProtNLM"/>
    </source>
</evidence>
<feature type="region of interest" description="Disordered" evidence="1">
    <location>
        <begin position="489"/>
        <end position="521"/>
    </location>
</feature>
<dbReference type="CDD" id="cd14688">
    <property type="entry name" value="bZIP_YAP"/>
    <property type="match status" value="1"/>
</dbReference>
<feature type="region of interest" description="Disordered" evidence="1">
    <location>
        <begin position="144"/>
        <end position="175"/>
    </location>
</feature>
<dbReference type="EMBL" id="MU006095">
    <property type="protein sequence ID" value="KAF2839338.1"/>
    <property type="molecule type" value="Genomic_DNA"/>
</dbReference>
<sequence>MSTMPSPDTDENVPRKRARTATKSGKDSGSDDANSGSKKQRGRPRVDTRDETAADRRRTQIRLAQRAYRLRKETTISSLKKRVAGLQDTIDQMHNAFLQFNDKVIDSGEIKANTILAHSLKETTQIFISLARANAAANEEFECEDLQEEEEPKGQRNRKGAPIASTKETHETTPLQRPEPVTVWGYTQTFSEPTSPSPSVERLEETTSVSKTINHVEDSERQYPQFFTQKSLIEALDDASANPRNSMANMNTFNVQISNDPPYDPIKTMSPTKSKYIAPFSIPYPLTRSPSVPYTYSFHEMTFARRLQRAALESGFYLVAQSNIRPERFRHVFKLSLLHTTPEQLLQRFRYLLTQTTAESLEFYGAPFFHLGGAGTHYPQRDASGNILPRPNSYNVRAVGPWPISLARLERTDRMEKDPDIVVDIAGLEGEWFDAHDVEGYLREEKGIIINPQSSFAQAEIQYSEPWVPESLVIDEGRRRSSYSEIDFSTTSSASQSVPGTPGFGVGQQQPQGIDSRMGPSGALEVQPWDAFAQPFDISKIMEMDSAAPFETFPPETQAGYASGTSPMPFFGQNEGGINMQGLVPVQKKTVTIDVGKMINELIKRGVCLGRAPGFRRKDVDKAFRAAIIPAF</sequence>
<dbReference type="Gene3D" id="1.20.5.170">
    <property type="match status" value="1"/>
</dbReference>
<evidence type="ECO:0000313" key="3">
    <source>
        <dbReference type="Proteomes" id="UP000799429"/>
    </source>
</evidence>
<keyword evidence="3" id="KW-1185">Reference proteome</keyword>
<name>A0A9P4VQ09_9PEZI</name>
<dbReference type="Proteomes" id="UP000799429">
    <property type="component" value="Unassembled WGS sequence"/>
</dbReference>
<comment type="caution">
    <text evidence="2">The sequence shown here is derived from an EMBL/GenBank/DDBJ whole genome shotgun (WGS) entry which is preliminary data.</text>
</comment>
<dbReference type="AlphaFoldDB" id="A0A9P4VQ09"/>
<protein>
    <recommendedName>
        <fullName evidence="4">BZIP domain-containing protein</fullName>
    </recommendedName>
</protein>
<accession>A0A9P4VQ09</accession>
<proteinExistence type="predicted"/>
<evidence type="ECO:0000313" key="2">
    <source>
        <dbReference type="EMBL" id="KAF2839338.1"/>
    </source>
</evidence>